<dbReference type="AlphaFoldDB" id="A0A7T8KBA3"/>
<sequence length="83" mass="8913">PEQWGIGASNPSPLVKIRKRNPSNAILHLGSSGSASHNNGVLGFQTIANCKNTSKEPLKLYLSTLSPRVPPATTIVYWGFKTP</sequence>
<dbReference type="Proteomes" id="UP000595437">
    <property type="component" value="Chromosome 3"/>
</dbReference>
<protein>
    <submittedName>
        <fullName evidence="1">Uncharacterized protein</fullName>
    </submittedName>
</protein>
<organism evidence="1 2">
    <name type="scientific">Caligus rogercresseyi</name>
    <name type="common">Sea louse</name>
    <dbReference type="NCBI Taxonomy" id="217165"/>
    <lineage>
        <taxon>Eukaryota</taxon>
        <taxon>Metazoa</taxon>
        <taxon>Ecdysozoa</taxon>
        <taxon>Arthropoda</taxon>
        <taxon>Crustacea</taxon>
        <taxon>Multicrustacea</taxon>
        <taxon>Hexanauplia</taxon>
        <taxon>Copepoda</taxon>
        <taxon>Siphonostomatoida</taxon>
        <taxon>Caligidae</taxon>
        <taxon>Caligus</taxon>
    </lineage>
</organism>
<dbReference type="EMBL" id="CP045892">
    <property type="protein sequence ID" value="QQP52195.1"/>
    <property type="molecule type" value="Genomic_DNA"/>
</dbReference>
<keyword evidence="2" id="KW-1185">Reference proteome</keyword>
<name>A0A7T8KBA3_CALRO</name>
<reference evidence="2" key="1">
    <citation type="submission" date="2021-01" db="EMBL/GenBank/DDBJ databases">
        <title>Caligus Genome Assembly.</title>
        <authorList>
            <person name="Gallardo-Escarate C."/>
        </authorList>
    </citation>
    <scope>NUCLEOTIDE SEQUENCE [LARGE SCALE GENOMIC DNA]</scope>
</reference>
<gene>
    <name evidence="1" type="ORF">FKW44_004258</name>
</gene>
<feature type="non-terminal residue" evidence="1">
    <location>
        <position position="1"/>
    </location>
</feature>
<accession>A0A7T8KBA3</accession>
<evidence type="ECO:0000313" key="2">
    <source>
        <dbReference type="Proteomes" id="UP000595437"/>
    </source>
</evidence>
<evidence type="ECO:0000313" key="1">
    <source>
        <dbReference type="EMBL" id="QQP52195.1"/>
    </source>
</evidence>
<feature type="non-terminal residue" evidence="1">
    <location>
        <position position="83"/>
    </location>
</feature>
<proteinExistence type="predicted"/>